<sequence>MRKLLFVAGVMMVSLTSMNAQEEGKFRVGLDLGFASTSGGGGVLISLEPKYNLSDNMNVGIRLGSAAFARTLEGDGGSIDLDVATNASYLGTFDYYFSKGNSIIAPYLGAGLGIYSLASSKVTISDSIGEESLDIEGKSEFGGMIRGGVELGKFRIGIEYNLIPKTDFDNGLEAKNSYLGFSLGFYVGGGKWKK</sequence>
<evidence type="ECO:0000256" key="1">
    <source>
        <dbReference type="ARBA" id="ARBA00022729"/>
    </source>
</evidence>
<feature type="signal peptide" evidence="2">
    <location>
        <begin position="1"/>
        <end position="19"/>
    </location>
</feature>
<keyword evidence="5" id="KW-1185">Reference proteome</keyword>
<accession>A0A9E7CTG6</accession>
<proteinExistence type="predicted"/>
<reference evidence="4" key="1">
    <citation type="submission" date="2022-03" db="EMBL/GenBank/DDBJ databases">
        <title>Description of Abyssus ytuae gen. nov., sp. nov., a novel member of the family Flavobacteriaceae isolated from the sediment of Mariana Trench.</title>
        <authorList>
            <person name="Zhang J."/>
            <person name="Xu X."/>
        </authorList>
    </citation>
    <scope>NUCLEOTIDE SEQUENCE</scope>
    <source>
        <strain evidence="4">MT3330</strain>
    </source>
</reference>
<dbReference type="Pfam" id="PF13505">
    <property type="entry name" value="OMP_b-brl"/>
    <property type="match status" value="1"/>
</dbReference>
<organism evidence="4 5">
    <name type="scientific">Abyssalbus ytuae</name>
    <dbReference type="NCBI Taxonomy" id="2926907"/>
    <lineage>
        <taxon>Bacteria</taxon>
        <taxon>Pseudomonadati</taxon>
        <taxon>Bacteroidota</taxon>
        <taxon>Flavobacteriia</taxon>
        <taxon>Flavobacteriales</taxon>
        <taxon>Flavobacteriaceae</taxon>
        <taxon>Abyssalbus</taxon>
    </lineage>
</organism>
<dbReference type="SUPFAM" id="SSF56925">
    <property type="entry name" value="OMPA-like"/>
    <property type="match status" value="1"/>
</dbReference>
<dbReference type="RefSeq" id="WP_255841297.1">
    <property type="nucleotide sequence ID" value="NZ_CP094358.1"/>
</dbReference>
<feature type="chain" id="PRO_5038386628" evidence="2">
    <location>
        <begin position="20"/>
        <end position="194"/>
    </location>
</feature>
<protein>
    <submittedName>
        <fullName evidence="4">Porin family protein</fullName>
    </submittedName>
</protein>
<dbReference type="Gene3D" id="2.40.160.20">
    <property type="match status" value="1"/>
</dbReference>
<feature type="domain" description="Outer membrane protein beta-barrel" evidence="3">
    <location>
        <begin position="7"/>
        <end position="185"/>
    </location>
</feature>
<name>A0A9E7CTG6_9FLAO</name>
<evidence type="ECO:0000256" key="2">
    <source>
        <dbReference type="SAM" id="SignalP"/>
    </source>
</evidence>
<evidence type="ECO:0000259" key="3">
    <source>
        <dbReference type="Pfam" id="PF13505"/>
    </source>
</evidence>
<dbReference type="KEGG" id="fbm:MQE35_10350"/>
<gene>
    <name evidence="4" type="ORF">MQE35_10350</name>
</gene>
<evidence type="ECO:0000313" key="4">
    <source>
        <dbReference type="EMBL" id="UOB16137.1"/>
    </source>
</evidence>
<dbReference type="InterPro" id="IPR011250">
    <property type="entry name" value="OMP/PagP_B-barrel"/>
</dbReference>
<dbReference type="InterPro" id="IPR027385">
    <property type="entry name" value="Beta-barrel_OMP"/>
</dbReference>
<dbReference type="Proteomes" id="UP000831290">
    <property type="component" value="Chromosome"/>
</dbReference>
<dbReference type="AlphaFoldDB" id="A0A9E7CTG6"/>
<dbReference type="EMBL" id="CP094358">
    <property type="protein sequence ID" value="UOB16137.1"/>
    <property type="molecule type" value="Genomic_DNA"/>
</dbReference>
<evidence type="ECO:0000313" key="5">
    <source>
        <dbReference type="Proteomes" id="UP000831290"/>
    </source>
</evidence>
<keyword evidence="1 2" id="KW-0732">Signal</keyword>